<name>A0A817A552_9BILA</name>
<sequence>MTTSGTLVINNDGFKLESKLFDIASKKEVVTLTTDILPNRGQGLTANFGLTTPDKAKSFKVQFRGDLYKPNSKKLHINGDFNLGETSYNGKLSFERDDNHTRIELQRLFKLSQGSSAAGYEFFYERKTNKEATQNNCNIASHVSLRTPASDVSMKLVNLKTDFTRTIDLSNVTLQSSLDYLLVTRNPPVQETIEIDYTRRLVRATNQGKRLASPETNLKVQVKTKSNVFNFLLDHRHRKSSESSKKGPTMLPPTLEINNKIHVVVDTDKLFPDIPRQFAFDVSSDLDFQLLNEVNYTFQYNLPRRQRSGLFTYHAQVDRITHGQVFSGTSKSELQLNNKQIQVTGTGTFDICLRSYTLKSHWDFDTNFVEDKNDMELYLNLRFDKHPKKDSPKSLITFYDVKLKAPKHKLFQLIDLDGNLTKQSGKFETWNSIAIRANKKLKEINLNAFIYRNLTGDNTLQTHISFSLPFKYLPYITHDLKIERLFKTDDFDFLESRLIAKPVFAHYARVNSFPTEKTHISIDNEIEYLRANGDSLYALSKIDMSDDPTLHSFGLLKQNSDLLHKHSIGFISSSKTKKIALSLVSPQISSNPLSIIGE</sequence>
<evidence type="ECO:0000313" key="2">
    <source>
        <dbReference type="EMBL" id="CAF4712763.1"/>
    </source>
</evidence>
<comment type="caution">
    <text evidence="1">The sequence shown here is derived from an EMBL/GenBank/DDBJ whole genome shotgun (WGS) entry which is preliminary data.</text>
</comment>
<accession>A0A817A552</accession>
<evidence type="ECO:0000313" key="1">
    <source>
        <dbReference type="EMBL" id="CAF2227198.1"/>
    </source>
</evidence>
<dbReference type="EMBL" id="CAJNRE010020301">
    <property type="protein sequence ID" value="CAF2227198.1"/>
    <property type="molecule type" value="Genomic_DNA"/>
</dbReference>
<proteinExistence type="predicted"/>
<evidence type="ECO:0000313" key="3">
    <source>
        <dbReference type="Proteomes" id="UP000663824"/>
    </source>
</evidence>
<organism evidence="1 3">
    <name type="scientific">Rotaria magnacalcarata</name>
    <dbReference type="NCBI Taxonomy" id="392030"/>
    <lineage>
        <taxon>Eukaryota</taxon>
        <taxon>Metazoa</taxon>
        <taxon>Spiralia</taxon>
        <taxon>Gnathifera</taxon>
        <taxon>Rotifera</taxon>
        <taxon>Eurotatoria</taxon>
        <taxon>Bdelloidea</taxon>
        <taxon>Philodinida</taxon>
        <taxon>Philodinidae</taxon>
        <taxon>Rotaria</taxon>
    </lineage>
</organism>
<gene>
    <name evidence="1" type="ORF">MBJ925_LOCUS36693</name>
    <name evidence="2" type="ORF">SMN809_LOCUS43512</name>
</gene>
<reference evidence="1" key="1">
    <citation type="submission" date="2021-02" db="EMBL/GenBank/DDBJ databases">
        <authorList>
            <person name="Nowell W R."/>
        </authorList>
    </citation>
    <scope>NUCLEOTIDE SEQUENCE</scope>
</reference>
<dbReference type="AlphaFoldDB" id="A0A817A552"/>
<dbReference type="Proteomes" id="UP000663824">
    <property type="component" value="Unassembled WGS sequence"/>
</dbReference>
<protein>
    <submittedName>
        <fullName evidence="1">Uncharacterized protein</fullName>
    </submittedName>
</protein>
<feature type="non-terminal residue" evidence="1">
    <location>
        <position position="1"/>
    </location>
</feature>
<dbReference type="EMBL" id="CAJOBI010128448">
    <property type="protein sequence ID" value="CAF4712763.1"/>
    <property type="molecule type" value="Genomic_DNA"/>
</dbReference>
<dbReference type="Proteomes" id="UP000676336">
    <property type="component" value="Unassembled WGS sequence"/>
</dbReference>